<keyword evidence="1" id="KW-0805">Transcription regulation</keyword>
<gene>
    <name evidence="5" type="ORF">CLG96_11445</name>
</gene>
<dbReference type="InterPro" id="IPR018060">
    <property type="entry name" value="HTH_AraC"/>
</dbReference>
<feature type="domain" description="HTH araC/xylS-type" evidence="4">
    <location>
        <begin position="200"/>
        <end position="298"/>
    </location>
</feature>
<dbReference type="OrthoDB" id="110167at2"/>
<proteinExistence type="predicted"/>
<dbReference type="EMBL" id="NWBU01000010">
    <property type="protein sequence ID" value="PTQ09787.1"/>
    <property type="molecule type" value="Genomic_DNA"/>
</dbReference>
<dbReference type="PRINTS" id="PR00032">
    <property type="entry name" value="HTHARAC"/>
</dbReference>
<dbReference type="PROSITE" id="PS01124">
    <property type="entry name" value="HTH_ARAC_FAMILY_2"/>
    <property type="match status" value="1"/>
</dbReference>
<dbReference type="Proteomes" id="UP000244162">
    <property type="component" value="Unassembled WGS sequence"/>
</dbReference>
<dbReference type="Gene3D" id="1.10.10.60">
    <property type="entry name" value="Homeodomain-like"/>
    <property type="match status" value="2"/>
</dbReference>
<reference evidence="5 6" key="1">
    <citation type="submission" date="2017-09" db="EMBL/GenBank/DDBJ databases">
        <title>Sphingomonas panjinensis sp.nov., isolated from oil-contaminated soil.</title>
        <authorList>
            <person name="Wang L."/>
            <person name="Chen L."/>
        </authorList>
    </citation>
    <scope>NUCLEOTIDE SEQUENCE [LARGE SCALE GENOMIC DNA]</scope>
    <source>
        <strain evidence="5 6">FW-11</strain>
    </source>
</reference>
<dbReference type="InterPro" id="IPR009057">
    <property type="entry name" value="Homeodomain-like_sf"/>
</dbReference>
<dbReference type="PANTHER" id="PTHR46796">
    <property type="entry name" value="HTH-TYPE TRANSCRIPTIONAL ACTIVATOR RHAS-RELATED"/>
    <property type="match status" value="1"/>
</dbReference>
<name>A0A2T5FVI4_9SPHN</name>
<evidence type="ECO:0000259" key="4">
    <source>
        <dbReference type="PROSITE" id="PS01124"/>
    </source>
</evidence>
<dbReference type="InterPro" id="IPR050204">
    <property type="entry name" value="AraC_XylS_family_regulators"/>
</dbReference>
<dbReference type="SMART" id="SM00342">
    <property type="entry name" value="HTH_ARAC"/>
    <property type="match status" value="1"/>
</dbReference>
<dbReference type="PANTHER" id="PTHR46796:SF14">
    <property type="entry name" value="TRANSCRIPTIONAL REGULATORY PROTEIN"/>
    <property type="match status" value="1"/>
</dbReference>
<keyword evidence="2" id="KW-0238">DNA-binding</keyword>
<dbReference type="AlphaFoldDB" id="A0A2T5FVI4"/>
<keyword evidence="3" id="KW-0804">Transcription</keyword>
<evidence type="ECO:0000313" key="5">
    <source>
        <dbReference type="EMBL" id="PTQ09787.1"/>
    </source>
</evidence>
<dbReference type="PROSITE" id="PS00041">
    <property type="entry name" value="HTH_ARAC_FAMILY_1"/>
    <property type="match status" value="1"/>
</dbReference>
<comment type="caution">
    <text evidence="5">The sequence shown here is derived from an EMBL/GenBank/DDBJ whole genome shotgun (WGS) entry which is preliminary data.</text>
</comment>
<evidence type="ECO:0000256" key="2">
    <source>
        <dbReference type="ARBA" id="ARBA00023125"/>
    </source>
</evidence>
<dbReference type="Pfam" id="PF12833">
    <property type="entry name" value="HTH_18"/>
    <property type="match status" value="1"/>
</dbReference>
<organism evidence="5 6">
    <name type="scientific">Sphingomonas oleivorans</name>
    <dbReference type="NCBI Taxonomy" id="1735121"/>
    <lineage>
        <taxon>Bacteria</taxon>
        <taxon>Pseudomonadati</taxon>
        <taxon>Pseudomonadota</taxon>
        <taxon>Alphaproteobacteria</taxon>
        <taxon>Sphingomonadales</taxon>
        <taxon>Sphingomonadaceae</taxon>
        <taxon>Sphingomonas</taxon>
    </lineage>
</organism>
<protein>
    <submittedName>
        <fullName evidence="5">AraC family transcriptional regulator</fullName>
    </submittedName>
</protein>
<dbReference type="GO" id="GO:0003700">
    <property type="term" value="F:DNA-binding transcription factor activity"/>
    <property type="evidence" value="ECO:0007669"/>
    <property type="project" value="InterPro"/>
</dbReference>
<dbReference type="SUPFAM" id="SSF46689">
    <property type="entry name" value="Homeodomain-like"/>
    <property type="match status" value="2"/>
</dbReference>
<accession>A0A2T5FVI4</accession>
<evidence type="ECO:0000256" key="1">
    <source>
        <dbReference type="ARBA" id="ARBA00023015"/>
    </source>
</evidence>
<keyword evidence="6" id="KW-1185">Reference proteome</keyword>
<evidence type="ECO:0000256" key="3">
    <source>
        <dbReference type="ARBA" id="ARBA00023163"/>
    </source>
</evidence>
<sequence>MSRRNPNITSEMVHAPVARTIIAGRSKHTEITATYLHQTRPGHGLTHPTMLDDAFIAILAFEPCGGSRQLWADGRLVPSVPFKTGSTCIFDLGQRWVSEICDPFRNMHFYVPRGALDGLAEMLDGPRVGGLLLAPRDKRQDPFLLNLGHVLISAMDRGAEPSRLFLDHIGKAILVHLATGYGSLVTRGASPGGLAPWQLRRVIDYMTANLAGDFGVAELAQLTGLSVGHFTRAFRSSTGLPPHRWLMARRVDKARDLLLNTELTLAEVASACGFVDQSHFTRLFSSTMGAPPGEWRRERRS</sequence>
<evidence type="ECO:0000313" key="6">
    <source>
        <dbReference type="Proteomes" id="UP000244162"/>
    </source>
</evidence>
<dbReference type="InterPro" id="IPR018062">
    <property type="entry name" value="HTH_AraC-typ_CS"/>
</dbReference>
<dbReference type="InterPro" id="IPR020449">
    <property type="entry name" value="Tscrpt_reg_AraC-type_HTH"/>
</dbReference>
<dbReference type="GO" id="GO:0043565">
    <property type="term" value="F:sequence-specific DNA binding"/>
    <property type="evidence" value="ECO:0007669"/>
    <property type="project" value="InterPro"/>
</dbReference>
<dbReference type="RefSeq" id="WP_107968141.1">
    <property type="nucleotide sequence ID" value="NZ_NWBU01000010.1"/>
</dbReference>